<evidence type="ECO:0000256" key="1">
    <source>
        <dbReference type="ARBA" id="ARBA00005417"/>
    </source>
</evidence>
<dbReference type="InterPro" id="IPR027417">
    <property type="entry name" value="P-loop_NTPase"/>
</dbReference>
<protein>
    <submittedName>
        <fullName evidence="6">ABC transporter ATP-binding protein</fullName>
    </submittedName>
</protein>
<dbReference type="PANTHER" id="PTHR43335:SF3">
    <property type="entry name" value="ABC TRANSPORTER"/>
    <property type="match status" value="1"/>
</dbReference>
<dbReference type="EMBL" id="DSMU01000091">
    <property type="protein sequence ID" value="HEL65328.1"/>
    <property type="molecule type" value="Genomic_DNA"/>
</dbReference>
<dbReference type="PROSITE" id="PS50893">
    <property type="entry name" value="ABC_TRANSPORTER_2"/>
    <property type="match status" value="1"/>
</dbReference>
<dbReference type="Pfam" id="PF13732">
    <property type="entry name" value="DrrA1-3_C"/>
    <property type="match status" value="1"/>
</dbReference>
<feature type="domain" description="ABC transporter" evidence="5">
    <location>
        <begin position="2"/>
        <end position="232"/>
    </location>
</feature>
<dbReference type="SMART" id="SM00382">
    <property type="entry name" value="AAA"/>
    <property type="match status" value="1"/>
</dbReference>
<evidence type="ECO:0000256" key="2">
    <source>
        <dbReference type="ARBA" id="ARBA00022448"/>
    </source>
</evidence>
<dbReference type="Gene3D" id="3.40.50.300">
    <property type="entry name" value="P-loop containing nucleotide triphosphate hydrolases"/>
    <property type="match status" value="1"/>
</dbReference>
<keyword evidence="3" id="KW-0547">Nucleotide-binding</keyword>
<dbReference type="GO" id="GO:0005524">
    <property type="term" value="F:ATP binding"/>
    <property type="evidence" value="ECO:0007669"/>
    <property type="project" value="UniProtKB-KW"/>
</dbReference>
<reference evidence="6" key="1">
    <citation type="journal article" date="2020" name="mSystems">
        <title>Genome- and Community-Level Interaction Insights into Carbon Utilization and Element Cycling Functions of Hydrothermarchaeota in Hydrothermal Sediment.</title>
        <authorList>
            <person name="Zhou Z."/>
            <person name="Liu Y."/>
            <person name="Xu W."/>
            <person name="Pan J."/>
            <person name="Luo Z.H."/>
            <person name="Li M."/>
        </authorList>
    </citation>
    <scope>NUCLEOTIDE SEQUENCE [LARGE SCALE GENOMIC DNA]</scope>
    <source>
        <strain evidence="6">SpSt-300</strain>
    </source>
</reference>
<evidence type="ECO:0000256" key="4">
    <source>
        <dbReference type="ARBA" id="ARBA00022840"/>
    </source>
</evidence>
<dbReference type="PANTHER" id="PTHR43335">
    <property type="entry name" value="ABC TRANSPORTER, ATP-BINDING PROTEIN"/>
    <property type="match status" value="1"/>
</dbReference>
<dbReference type="SUPFAM" id="SSF52540">
    <property type="entry name" value="P-loop containing nucleoside triphosphate hydrolases"/>
    <property type="match status" value="1"/>
</dbReference>
<evidence type="ECO:0000256" key="3">
    <source>
        <dbReference type="ARBA" id="ARBA00022741"/>
    </source>
</evidence>
<dbReference type="AlphaFoldDB" id="A0A7C2EBI6"/>
<comment type="caution">
    <text evidence="6">The sequence shown here is derived from an EMBL/GenBank/DDBJ whole genome shotgun (WGS) entry which is preliminary data.</text>
</comment>
<dbReference type="InterPro" id="IPR003439">
    <property type="entry name" value="ABC_transporter-like_ATP-bd"/>
</dbReference>
<keyword evidence="4 6" id="KW-0067">ATP-binding</keyword>
<sequence>MIKIKGLIKNFGRVTALRGLDMTVPAGAIYAFVGQNGAGKTTTLRISAALLPPDRGTVEVAGYDAVKNPRAVRRIVGYMPDFFGVYDDLRVGEYLLFYAAAYGIRGPEAVRQRDNLLELVRLGEKREDFVDTLSRGMQQRLCLARALVHDPSVLLLDEPASGLDPLARVELRKILRELGRTGKTIVISSHILPELADFCNYVGMITEGRMVYEGPLTKMVADKQVQQIVLRVAGEQTPALKVIEAWPNAAVVKLTDEQVELRLAGGEAEAAALLKELVQSGAAVTHFARTEQTLEDAFVQIASEVK</sequence>
<evidence type="ECO:0000313" key="6">
    <source>
        <dbReference type="EMBL" id="HEL65328.1"/>
    </source>
</evidence>
<organism evidence="6">
    <name type="scientific">Ammonifex degensii</name>
    <dbReference type="NCBI Taxonomy" id="42838"/>
    <lineage>
        <taxon>Bacteria</taxon>
        <taxon>Bacillati</taxon>
        <taxon>Bacillota</taxon>
        <taxon>Clostridia</taxon>
        <taxon>Thermoanaerobacterales</taxon>
        <taxon>Thermoanaerobacteraceae</taxon>
        <taxon>Ammonifex</taxon>
    </lineage>
</organism>
<dbReference type="Pfam" id="PF00005">
    <property type="entry name" value="ABC_tran"/>
    <property type="match status" value="1"/>
</dbReference>
<dbReference type="InterPro" id="IPR025302">
    <property type="entry name" value="DrrA1/2-like_C"/>
</dbReference>
<evidence type="ECO:0000259" key="5">
    <source>
        <dbReference type="PROSITE" id="PS50893"/>
    </source>
</evidence>
<name>A0A7C2EBI6_9THEO</name>
<dbReference type="GO" id="GO:0016887">
    <property type="term" value="F:ATP hydrolysis activity"/>
    <property type="evidence" value="ECO:0007669"/>
    <property type="project" value="InterPro"/>
</dbReference>
<dbReference type="CDD" id="cd03230">
    <property type="entry name" value="ABC_DR_subfamily_A"/>
    <property type="match status" value="1"/>
</dbReference>
<gene>
    <name evidence="6" type="ORF">ENQ34_01415</name>
</gene>
<proteinExistence type="inferred from homology"/>
<keyword evidence="2" id="KW-0813">Transport</keyword>
<accession>A0A7C2EBI6</accession>
<comment type="similarity">
    <text evidence="1">Belongs to the ABC transporter superfamily.</text>
</comment>
<dbReference type="InterPro" id="IPR003593">
    <property type="entry name" value="AAA+_ATPase"/>
</dbReference>